<evidence type="ECO:0000313" key="7">
    <source>
        <dbReference type="EMBL" id="CAF3478072.1"/>
    </source>
</evidence>
<evidence type="ECO:0000313" key="10">
    <source>
        <dbReference type="Proteomes" id="UP000663873"/>
    </source>
</evidence>
<evidence type="ECO:0000313" key="9">
    <source>
        <dbReference type="EMBL" id="CAF4379541.1"/>
    </source>
</evidence>
<dbReference type="InterPro" id="IPR001841">
    <property type="entry name" value="Znf_RING"/>
</dbReference>
<proteinExistence type="predicted"/>
<keyword evidence="10" id="KW-1185">Reference proteome</keyword>
<dbReference type="GO" id="GO:0006511">
    <property type="term" value="P:ubiquitin-dependent protein catabolic process"/>
    <property type="evidence" value="ECO:0007669"/>
    <property type="project" value="TreeGrafter"/>
</dbReference>
<evidence type="ECO:0000256" key="1">
    <source>
        <dbReference type="ARBA" id="ARBA00022723"/>
    </source>
</evidence>
<dbReference type="Proteomes" id="UP000663825">
    <property type="component" value="Unassembled WGS sequence"/>
</dbReference>
<dbReference type="Proteomes" id="UP000663833">
    <property type="component" value="Unassembled WGS sequence"/>
</dbReference>
<evidence type="ECO:0000256" key="4">
    <source>
        <dbReference type="PROSITE-ProRule" id="PRU00175"/>
    </source>
</evidence>
<organism evidence="8 10">
    <name type="scientific">Rotaria socialis</name>
    <dbReference type="NCBI Taxonomy" id="392032"/>
    <lineage>
        <taxon>Eukaryota</taxon>
        <taxon>Metazoa</taxon>
        <taxon>Spiralia</taxon>
        <taxon>Gnathifera</taxon>
        <taxon>Rotifera</taxon>
        <taxon>Eurotatoria</taxon>
        <taxon>Bdelloidea</taxon>
        <taxon>Philodinida</taxon>
        <taxon>Philodinidae</taxon>
        <taxon>Rotaria</taxon>
    </lineage>
</organism>
<evidence type="ECO:0000313" key="6">
    <source>
        <dbReference type="EMBL" id="CAF3451943.1"/>
    </source>
</evidence>
<gene>
    <name evidence="9" type="ORF">HFQ381_LOCUS18641</name>
    <name evidence="6" type="ORF">LUA448_LOCUS21979</name>
    <name evidence="7" type="ORF">TIS948_LOCUS33821</name>
    <name evidence="8" type="ORF">UJA718_LOCUS7366</name>
</gene>
<dbReference type="Gene3D" id="3.30.40.10">
    <property type="entry name" value="Zinc/RING finger domain, C3HC4 (zinc finger)"/>
    <property type="match status" value="1"/>
</dbReference>
<reference evidence="8" key="1">
    <citation type="submission" date="2021-02" db="EMBL/GenBank/DDBJ databases">
        <authorList>
            <person name="Nowell W R."/>
        </authorList>
    </citation>
    <scope>NUCLEOTIDE SEQUENCE</scope>
</reference>
<dbReference type="EMBL" id="CAJOBP010000738">
    <property type="protein sequence ID" value="CAF4214825.1"/>
    <property type="molecule type" value="Genomic_DNA"/>
</dbReference>
<feature type="domain" description="RING-type" evidence="5">
    <location>
        <begin position="63"/>
        <end position="104"/>
    </location>
</feature>
<keyword evidence="1" id="KW-0479">Metal-binding</keyword>
<dbReference type="PANTHER" id="PTHR22696:SF1">
    <property type="entry name" value="E3 UBIQUITIN-PROTEIN LIGASE RNF26"/>
    <property type="match status" value="1"/>
</dbReference>
<accession>A0A820CEY7</accession>
<dbReference type="PROSITE" id="PS50089">
    <property type="entry name" value="ZF_RING_2"/>
    <property type="match status" value="1"/>
</dbReference>
<keyword evidence="2 4" id="KW-0863">Zinc-finger</keyword>
<evidence type="ECO:0000256" key="2">
    <source>
        <dbReference type="ARBA" id="ARBA00022771"/>
    </source>
</evidence>
<dbReference type="GO" id="GO:0008270">
    <property type="term" value="F:zinc ion binding"/>
    <property type="evidence" value="ECO:0007669"/>
    <property type="project" value="UniProtKB-KW"/>
</dbReference>
<dbReference type="Proteomes" id="UP000663873">
    <property type="component" value="Unassembled WGS sequence"/>
</dbReference>
<dbReference type="FunFam" id="1.10.1170.10:FF:000002">
    <property type="entry name" value="Baculoviral IAP repeat containing 7"/>
    <property type="match status" value="1"/>
</dbReference>
<dbReference type="InterPro" id="IPR013083">
    <property type="entry name" value="Znf_RING/FYVE/PHD"/>
</dbReference>
<protein>
    <recommendedName>
        <fullName evidence="5">RING-type domain-containing protein</fullName>
    </recommendedName>
</protein>
<keyword evidence="3" id="KW-0862">Zinc</keyword>
<evidence type="ECO:0000256" key="3">
    <source>
        <dbReference type="ARBA" id="ARBA00022833"/>
    </source>
</evidence>
<dbReference type="Proteomes" id="UP000663851">
    <property type="component" value="Unassembled WGS sequence"/>
</dbReference>
<dbReference type="SUPFAM" id="SSF57850">
    <property type="entry name" value="RING/U-box"/>
    <property type="match status" value="1"/>
</dbReference>
<dbReference type="OrthoDB" id="1711136at2759"/>
<dbReference type="Pfam" id="PF13920">
    <property type="entry name" value="zf-C3HC4_3"/>
    <property type="match status" value="1"/>
</dbReference>
<evidence type="ECO:0000313" key="8">
    <source>
        <dbReference type="EMBL" id="CAF4214825.1"/>
    </source>
</evidence>
<sequence length="115" mass="13578">MPQFIDLTKKRNNVINVNHDNDDDDDDDYLFRLNIDKRSLRPSYARFMRRKLQQELTNDPNLCVICCNDKKNIVLLPCRHLCVCLTCSKKLWNNTSKQACPMCRNQIDSLLEVFV</sequence>
<dbReference type="GO" id="GO:0016567">
    <property type="term" value="P:protein ubiquitination"/>
    <property type="evidence" value="ECO:0007669"/>
    <property type="project" value="TreeGrafter"/>
</dbReference>
<name>A0A820CEY7_9BILA</name>
<dbReference type="SMART" id="SM00184">
    <property type="entry name" value="RING"/>
    <property type="match status" value="1"/>
</dbReference>
<dbReference type="EMBL" id="CAJNXB010006300">
    <property type="protein sequence ID" value="CAF3478072.1"/>
    <property type="molecule type" value="Genomic_DNA"/>
</dbReference>
<dbReference type="EMBL" id="CAJOBO010001453">
    <property type="protein sequence ID" value="CAF4379541.1"/>
    <property type="molecule type" value="Genomic_DNA"/>
</dbReference>
<evidence type="ECO:0000259" key="5">
    <source>
        <dbReference type="PROSITE" id="PS50089"/>
    </source>
</evidence>
<comment type="caution">
    <text evidence="8">The sequence shown here is derived from an EMBL/GenBank/DDBJ whole genome shotgun (WGS) entry which is preliminary data.</text>
</comment>
<dbReference type="PANTHER" id="PTHR22696">
    <property type="entry name" value="E3 UBIQUITIN-PROTEIN LIGASE RNF26"/>
    <property type="match status" value="1"/>
</dbReference>
<dbReference type="EMBL" id="CAJNYD010002903">
    <property type="protein sequence ID" value="CAF3451943.1"/>
    <property type="molecule type" value="Genomic_DNA"/>
</dbReference>
<dbReference type="AlphaFoldDB" id="A0A820CEY7"/>
<dbReference type="GO" id="GO:0061630">
    <property type="term" value="F:ubiquitin protein ligase activity"/>
    <property type="evidence" value="ECO:0007669"/>
    <property type="project" value="TreeGrafter"/>
</dbReference>